<accession>A0A9P8KXP2</accession>
<feature type="region of interest" description="Disordered" evidence="1">
    <location>
        <begin position="107"/>
        <end position="126"/>
    </location>
</feature>
<gene>
    <name evidence="2" type="ORF">FGG08_006230</name>
</gene>
<sequence>MYALDDPVLKEISKSVDSLVDDERQFGDAFLDSFTGKIPQTRPLSMFLSHAHPIPCLSGGVPEASLLSDSQNVPQHRPITAHHLVAPAVPIVPVTPTFVAVASRNLAQAQRQDTSDTRSTVSAPDVTELKDKKTSVVAIAPAVPIVSIKNTLPRTPTKAEASKANAKLEVKYRSSKKGATTQKRPPPPPVKTNLGYGSQSKKVEKPAKSPAVSRPDTPTTRTPDSPAARPPKMLRLISSTPKAESPSSTAGAITAILAKTPSRQTFASTNRPETPASEMISDNISLTSASLSRANSPPPGLVVGTAPVKAKTKNQLKKERREAQKEKERKELEETMAKTQVEEVQHAPVVGRLKKKSRQPGTGGSTPVPSRPASPALKEKEVESATPTATPAAPMPAPAPAPTPALAPATVTKDKDTKKEKDREPKKDKSKDKKFDLESYIPPSLSTEPIQKPGITAALVVSELQSADRLYKTDLAFFKSVVGLNNRHEITTEDFQSLDRKLTISNEDQQKLSDGLPVHIPSSTNRVSSRILITPGGCFLRGLTPEQEQKYLALEKRIAEEKGLGRWTPARLGGENGFSMIQGRVVQTGPTAVGAGSAGRSTSLLSEAANKLRVGDALGYINQFVLPTLPANRDRSKDVHGYEFGDFSLKVAGNVNETGRAPEPSRYTPYMPGSAAAFGSDVAGVMHGMASGGTDAGASGSLDGGGLRKPLQLPSVPLLSADEAEKALFVARKETEALERKFNAVWKKNRRLVFGSGN</sequence>
<protein>
    <submittedName>
        <fullName evidence="2">Uncharacterized protein</fullName>
    </submittedName>
</protein>
<feature type="compositionally biased region" description="Polar residues" evidence="1">
    <location>
        <begin position="107"/>
        <end position="122"/>
    </location>
</feature>
<evidence type="ECO:0000313" key="2">
    <source>
        <dbReference type="EMBL" id="KAH0536928.1"/>
    </source>
</evidence>
<reference evidence="2" key="1">
    <citation type="submission" date="2021-03" db="EMBL/GenBank/DDBJ databases">
        <title>Comparative genomics and phylogenomic investigation of the class Geoglossomycetes provide insights into ecological specialization and systematics.</title>
        <authorList>
            <person name="Melie T."/>
            <person name="Pirro S."/>
            <person name="Miller A.N."/>
            <person name="Quandt A."/>
        </authorList>
    </citation>
    <scope>NUCLEOTIDE SEQUENCE</scope>
    <source>
        <strain evidence="2">GBOQ0MN5Z8</strain>
    </source>
</reference>
<dbReference type="OrthoDB" id="5430554at2759"/>
<dbReference type="Proteomes" id="UP000698800">
    <property type="component" value="Unassembled WGS sequence"/>
</dbReference>
<name>A0A9P8KXP2_9PEZI</name>
<evidence type="ECO:0000313" key="3">
    <source>
        <dbReference type="Proteomes" id="UP000698800"/>
    </source>
</evidence>
<dbReference type="EMBL" id="JAGHQL010000172">
    <property type="protein sequence ID" value="KAH0536928.1"/>
    <property type="molecule type" value="Genomic_DNA"/>
</dbReference>
<feature type="compositionally biased region" description="Basic and acidic residues" evidence="1">
    <location>
        <begin position="412"/>
        <end position="437"/>
    </location>
</feature>
<keyword evidence="3" id="KW-1185">Reference proteome</keyword>
<feature type="compositionally biased region" description="Pro residues" evidence="1">
    <location>
        <begin position="393"/>
        <end position="405"/>
    </location>
</feature>
<feature type="region of interest" description="Disordered" evidence="1">
    <location>
        <begin position="289"/>
        <end position="448"/>
    </location>
</feature>
<feature type="compositionally biased region" description="Low complexity" evidence="1">
    <location>
        <begin position="213"/>
        <end position="231"/>
    </location>
</feature>
<comment type="caution">
    <text evidence="2">The sequence shown here is derived from an EMBL/GenBank/DDBJ whole genome shotgun (WGS) entry which is preliminary data.</text>
</comment>
<dbReference type="AlphaFoldDB" id="A0A9P8KXP2"/>
<feature type="compositionally biased region" description="Basic and acidic residues" evidence="1">
    <location>
        <begin position="316"/>
        <end position="345"/>
    </location>
</feature>
<feature type="region of interest" description="Disordered" evidence="1">
    <location>
        <begin position="154"/>
        <end position="231"/>
    </location>
</feature>
<evidence type="ECO:0000256" key="1">
    <source>
        <dbReference type="SAM" id="MobiDB-lite"/>
    </source>
</evidence>
<organism evidence="2 3">
    <name type="scientific">Glutinoglossum americanum</name>
    <dbReference type="NCBI Taxonomy" id="1670608"/>
    <lineage>
        <taxon>Eukaryota</taxon>
        <taxon>Fungi</taxon>
        <taxon>Dikarya</taxon>
        <taxon>Ascomycota</taxon>
        <taxon>Pezizomycotina</taxon>
        <taxon>Geoglossomycetes</taxon>
        <taxon>Geoglossales</taxon>
        <taxon>Geoglossaceae</taxon>
        <taxon>Glutinoglossum</taxon>
    </lineage>
</organism>
<proteinExistence type="predicted"/>